<name>A0A0A7ECN4_9GAMM</name>
<dbReference type="RefSeq" id="WP_038638906.1">
    <property type="nucleotide sequence ID" value="NZ_CP009888.1"/>
</dbReference>
<proteinExistence type="predicted"/>
<dbReference type="STRING" id="1348114.OM33_03670"/>
<dbReference type="NCBIfam" id="TIGR02001">
    <property type="entry name" value="gcw_chp"/>
    <property type="match status" value="1"/>
</dbReference>
<reference evidence="2 3" key="1">
    <citation type="submission" date="2014-11" db="EMBL/GenBank/DDBJ databases">
        <title>Complete Genome Sequence of Pseudoalteromonas sp. Strain OCN003 Isolated from Kaneohe Bay, Oahu, Hawaii.</title>
        <authorList>
            <person name="Beurmann S."/>
            <person name="Videau P."/>
            <person name="Ushijima B."/>
            <person name="Smith A.M."/>
            <person name="Aeby G.S."/>
            <person name="Callahan S.M."/>
            <person name="Belcaid M."/>
        </authorList>
    </citation>
    <scope>NUCLEOTIDE SEQUENCE [LARGE SCALE GENOMIC DNA]</scope>
    <source>
        <strain evidence="2 3">OCN003</strain>
    </source>
</reference>
<evidence type="ECO:0000313" key="2">
    <source>
        <dbReference type="EMBL" id="AIY64349.1"/>
    </source>
</evidence>
<dbReference type="InterPro" id="IPR010239">
    <property type="entry name" value="CHP02001"/>
</dbReference>
<sequence length="224" mass="24362">MKKQLLTTLTATSIAFFSAASYAEVTANAAASSNYLWRGVTQTSDNAQVSGGIDYSHESGFYAGTWASNVDFGGDKPGYELDLYAGFAGEMGEFGYDVGYVYYAYPDAVDSIDFGELYGALSWNWLEGKVSYLSNAQSGATSEEDMIYLELNATFEVLNETELTFHIGNSMGDTVAEWYGEDDSYIDYGVSIAKGGFTFGVAQTDLDADDDLKVYVGFAMDFEL</sequence>
<feature type="chain" id="PRO_5002039042" description="Histidine kinase" evidence="1">
    <location>
        <begin position="24"/>
        <end position="224"/>
    </location>
</feature>
<protein>
    <recommendedName>
        <fullName evidence="4">Histidine kinase</fullName>
    </recommendedName>
</protein>
<accession>A0A0A7ECN4</accession>
<gene>
    <name evidence="2" type="ORF">OM33_03670</name>
</gene>
<feature type="signal peptide" evidence="1">
    <location>
        <begin position="1"/>
        <end position="23"/>
    </location>
</feature>
<evidence type="ECO:0008006" key="4">
    <source>
        <dbReference type="Google" id="ProtNLM"/>
    </source>
</evidence>
<dbReference type="AlphaFoldDB" id="A0A0A7ECN4"/>
<dbReference type="HOGENOM" id="CLU_074587_1_0_6"/>
<dbReference type="OrthoDB" id="9793561at2"/>
<evidence type="ECO:0000313" key="3">
    <source>
        <dbReference type="Proteomes" id="UP000030341"/>
    </source>
</evidence>
<organism evidence="2 3">
    <name type="scientific">Pseudoalteromonas piratica</name>
    <dbReference type="NCBI Taxonomy" id="1348114"/>
    <lineage>
        <taxon>Bacteria</taxon>
        <taxon>Pseudomonadati</taxon>
        <taxon>Pseudomonadota</taxon>
        <taxon>Gammaproteobacteria</taxon>
        <taxon>Alteromonadales</taxon>
        <taxon>Pseudoalteromonadaceae</taxon>
        <taxon>Pseudoalteromonas</taxon>
    </lineage>
</organism>
<keyword evidence="1" id="KW-0732">Signal</keyword>
<dbReference type="Pfam" id="PF09694">
    <property type="entry name" value="Gcw_chp"/>
    <property type="match status" value="1"/>
</dbReference>
<dbReference type="KEGG" id="pseo:OM33_03670"/>
<keyword evidence="3" id="KW-1185">Reference proteome</keyword>
<dbReference type="eggNOG" id="ENOG502Z9NJ">
    <property type="taxonomic scope" value="Bacteria"/>
</dbReference>
<dbReference type="Proteomes" id="UP000030341">
    <property type="component" value="Chromosome 1"/>
</dbReference>
<evidence type="ECO:0000256" key="1">
    <source>
        <dbReference type="SAM" id="SignalP"/>
    </source>
</evidence>
<dbReference type="EMBL" id="CP009888">
    <property type="protein sequence ID" value="AIY64349.1"/>
    <property type="molecule type" value="Genomic_DNA"/>
</dbReference>